<evidence type="ECO:0000313" key="1">
    <source>
        <dbReference type="EMBL" id="MED6126343.1"/>
    </source>
</evidence>
<organism evidence="1 2">
    <name type="scientific">Stylosanthes scabra</name>
    <dbReference type="NCBI Taxonomy" id="79078"/>
    <lineage>
        <taxon>Eukaryota</taxon>
        <taxon>Viridiplantae</taxon>
        <taxon>Streptophyta</taxon>
        <taxon>Embryophyta</taxon>
        <taxon>Tracheophyta</taxon>
        <taxon>Spermatophyta</taxon>
        <taxon>Magnoliopsida</taxon>
        <taxon>eudicotyledons</taxon>
        <taxon>Gunneridae</taxon>
        <taxon>Pentapetalae</taxon>
        <taxon>rosids</taxon>
        <taxon>fabids</taxon>
        <taxon>Fabales</taxon>
        <taxon>Fabaceae</taxon>
        <taxon>Papilionoideae</taxon>
        <taxon>50 kb inversion clade</taxon>
        <taxon>dalbergioids sensu lato</taxon>
        <taxon>Dalbergieae</taxon>
        <taxon>Pterocarpus clade</taxon>
        <taxon>Stylosanthes</taxon>
    </lineage>
</organism>
<comment type="caution">
    <text evidence="1">The sequence shown here is derived from an EMBL/GenBank/DDBJ whole genome shotgun (WGS) entry which is preliminary data.</text>
</comment>
<protein>
    <submittedName>
        <fullName evidence="1">Uncharacterized protein</fullName>
    </submittedName>
</protein>
<reference evidence="1 2" key="1">
    <citation type="journal article" date="2023" name="Plants (Basel)">
        <title>Bridging the Gap: Combining Genomics and Transcriptomics Approaches to Understand Stylosanthes scabra, an Orphan Legume from the Brazilian Caatinga.</title>
        <authorList>
            <person name="Ferreira-Neto J.R.C."/>
            <person name="da Silva M.D."/>
            <person name="Binneck E."/>
            <person name="de Melo N.F."/>
            <person name="da Silva R.H."/>
            <person name="de Melo A.L.T.M."/>
            <person name="Pandolfi V."/>
            <person name="Bustamante F.O."/>
            <person name="Brasileiro-Vidal A.C."/>
            <person name="Benko-Iseppon A.M."/>
        </authorList>
    </citation>
    <scope>NUCLEOTIDE SEQUENCE [LARGE SCALE GENOMIC DNA]</scope>
    <source>
        <tissue evidence="1">Leaves</tissue>
    </source>
</reference>
<name>A0ABU6RQD7_9FABA</name>
<gene>
    <name evidence="1" type="ORF">PIB30_077550</name>
</gene>
<evidence type="ECO:0000313" key="2">
    <source>
        <dbReference type="Proteomes" id="UP001341840"/>
    </source>
</evidence>
<accession>A0ABU6RQD7</accession>
<sequence>MLHTQPASASSIACATIDDAHASCSRNSPNLKARSGISSLGASVTPFLLTNPAVNLTIGLDSSTTILSVLKIKEFQTGRESGRRAFVREQGSSDHHHNVAAGILPQHIWGCAVSRGRLDSLPQPGHFHPSVIFSLAWQGTSAKKILRHLPGPYTIPLIKIPYARADRVSIRVKA</sequence>
<keyword evidence="2" id="KW-1185">Reference proteome</keyword>
<proteinExistence type="predicted"/>
<dbReference type="EMBL" id="JASCZI010031254">
    <property type="protein sequence ID" value="MED6126343.1"/>
    <property type="molecule type" value="Genomic_DNA"/>
</dbReference>
<dbReference type="Proteomes" id="UP001341840">
    <property type="component" value="Unassembled WGS sequence"/>
</dbReference>